<evidence type="ECO:0000313" key="2">
    <source>
        <dbReference type="Proteomes" id="UP000887116"/>
    </source>
</evidence>
<dbReference type="AlphaFoldDB" id="A0A8X6JAT7"/>
<sequence length="81" mass="9248">MLLLRSVIGISKNTYVSKFGCGTILASIKQLEDSSKFLPKFITDVKRTTSEEFTYLWLRTEISENATAFRPSEDFAITDFE</sequence>
<protein>
    <submittedName>
        <fullName evidence="1">Uncharacterized protein</fullName>
    </submittedName>
</protein>
<dbReference type="EMBL" id="BMAO01019035">
    <property type="protein sequence ID" value="GFR27945.1"/>
    <property type="molecule type" value="Genomic_DNA"/>
</dbReference>
<organism evidence="1 2">
    <name type="scientific">Trichonephila clavata</name>
    <name type="common">Joro spider</name>
    <name type="synonym">Nephila clavata</name>
    <dbReference type="NCBI Taxonomy" id="2740835"/>
    <lineage>
        <taxon>Eukaryota</taxon>
        <taxon>Metazoa</taxon>
        <taxon>Ecdysozoa</taxon>
        <taxon>Arthropoda</taxon>
        <taxon>Chelicerata</taxon>
        <taxon>Arachnida</taxon>
        <taxon>Araneae</taxon>
        <taxon>Araneomorphae</taxon>
        <taxon>Entelegynae</taxon>
        <taxon>Araneoidea</taxon>
        <taxon>Nephilidae</taxon>
        <taxon>Trichonephila</taxon>
    </lineage>
</organism>
<gene>
    <name evidence="1" type="ORF">TNCT_610421</name>
</gene>
<accession>A0A8X6JAT7</accession>
<reference evidence="1" key="1">
    <citation type="submission" date="2020-07" db="EMBL/GenBank/DDBJ databases">
        <title>Multicomponent nature underlies the extraordinary mechanical properties of spider dragline silk.</title>
        <authorList>
            <person name="Kono N."/>
            <person name="Nakamura H."/>
            <person name="Mori M."/>
            <person name="Yoshida Y."/>
            <person name="Ohtoshi R."/>
            <person name="Malay A.D."/>
            <person name="Moran D.A.P."/>
            <person name="Tomita M."/>
            <person name="Numata K."/>
            <person name="Arakawa K."/>
        </authorList>
    </citation>
    <scope>NUCLEOTIDE SEQUENCE</scope>
</reference>
<keyword evidence="2" id="KW-1185">Reference proteome</keyword>
<dbReference type="Proteomes" id="UP000887116">
    <property type="component" value="Unassembled WGS sequence"/>
</dbReference>
<comment type="caution">
    <text evidence="1">The sequence shown here is derived from an EMBL/GenBank/DDBJ whole genome shotgun (WGS) entry which is preliminary data.</text>
</comment>
<name>A0A8X6JAT7_TRICU</name>
<evidence type="ECO:0000313" key="1">
    <source>
        <dbReference type="EMBL" id="GFR27945.1"/>
    </source>
</evidence>
<proteinExistence type="predicted"/>